<dbReference type="Gene3D" id="3.10.105.10">
    <property type="entry name" value="Dipeptide-binding Protein, Domain 3"/>
    <property type="match status" value="1"/>
</dbReference>
<dbReference type="PANTHER" id="PTHR30290:SF82">
    <property type="entry name" value="ABC-TYPE DIPEPTIDE_OLIGOPEPTIDE TRANSPORT SYSTEM, PERIPLASMIC COMPONENT"/>
    <property type="match status" value="1"/>
</dbReference>
<comment type="caution">
    <text evidence="3">The sequence shown here is derived from an EMBL/GenBank/DDBJ whole genome shotgun (WGS) entry which is preliminary data.</text>
</comment>
<evidence type="ECO:0000313" key="4">
    <source>
        <dbReference type="Proteomes" id="UP001596956"/>
    </source>
</evidence>
<dbReference type="SUPFAM" id="SSF53850">
    <property type="entry name" value="Periplasmic binding protein-like II"/>
    <property type="match status" value="1"/>
</dbReference>
<dbReference type="Gene3D" id="3.90.76.10">
    <property type="entry name" value="Dipeptide-binding Protein, Domain 1"/>
    <property type="match status" value="1"/>
</dbReference>
<dbReference type="InterPro" id="IPR039424">
    <property type="entry name" value="SBP_5"/>
</dbReference>
<feature type="signal peptide" evidence="1">
    <location>
        <begin position="1"/>
        <end position="21"/>
    </location>
</feature>
<protein>
    <submittedName>
        <fullName evidence="3">ABC transporter substrate-binding protein</fullName>
    </submittedName>
</protein>
<proteinExistence type="predicted"/>
<dbReference type="Proteomes" id="UP001596956">
    <property type="component" value="Unassembled WGS sequence"/>
</dbReference>
<dbReference type="PIRSF" id="PIRSF002741">
    <property type="entry name" value="MppA"/>
    <property type="match status" value="1"/>
</dbReference>
<feature type="domain" description="Solute-binding protein family 5" evidence="2">
    <location>
        <begin position="83"/>
        <end position="461"/>
    </location>
</feature>
<sequence length="572" mass="64125">MGNRLRRLSAAATAVALTAAAGCTGGEGGSGSGGYPRQETLFTTGTLWGPPSNWNPIMSGSYTTGVVGYVYEPLFLFDPQEQEYVPWLAESEEWVDDTTYEVTVREGVTWSDGEALTAEDVAFTYELARFETVPYHNVWDYLDGVEAVDEHTARFEFTDDVRRQEFAYYNYSNPIVPRHLWRDRSEEEVTTGANEEPVGTGPYLYEDHSEDRQVYARNEDWWATEALDLEVAPSYIVDIVNSSNDVTNRLLDQGEIDISNNFLPGVDQKIDNNPNISSYYDEPPYMLSANTAWLVPNTTREPLGDAAFRKALASSIDIGRIVEGPYSNLVEGADPTGLLPVWQDYIDQEVVDERGFSFDPGEAESLLAEAGYEDNDGDGMVETPGGEPVSLTLEVPSGWTDWMEAARLIAEDAQEVGIDVSAEFPDQAALEDARNAGEFDLVINNERQISNTPWTYYDYIFQLPVQEQQTTVNFGRYENERAWQLTQDLARIPVDDTGAMQETISRIQEIQLEEMPIIPLWYNGLWSQYNTQTWTGFPTAAEDTPEHLPTTWRNYAQLGSVLMLTELEPAGG</sequence>
<keyword evidence="1" id="KW-0732">Signal</keyword>
<evidence type="ECO:0000256" key="1">
    <source>
        <dbReference type="SAM" id="SignalP"/>
    </source>
</evidence>
<dbReference type="EMBL" id="JBHTHR010000809">
    <property type="protein sequence ID" value="MFD0803268.1"/>
    <property type="molecule type" value="Genomic_DNA"/>
</dbReference>
<dbReference type="Pfam" id="PF00496">
    <property type="entry name" value="SBP_bac_5"/>
    <property type="match status" value="1"/>
</dbReference>
<organism evidence="3 4">
    <name type="scientific">Streptomonospora algeriensis</name>
    <dbReference type="NCBI Taxonomy" id="995084"/>
    <lineage>
        <taxon>Bacteria</taxon>
        <taxon>Bacillati</taxon>
        <taxon>Actinomycetota</taxon>
        <taxon>Actinomycetes</taxon>
        <taxon>Streptosporangiales</taxon>
        <taxon>Nocardiopsidaceae</taxon>
        <taxon>Streptomonospora</taxon>
    </lineage>
</organism>
<dbReference type="Gene3D" id="3.40.190.10">
    <property type="entry name" value="Periplasmic binding protein-like II"/>
    <property type="match status" value="1"/>
</dbReference>
<dbReference type="InterPro" id="IPR000914">
    <property type="entry name" value="SBP_5_dom"/>
</dbReference>
<dbReference type="PANTHER" id="PTHR30290">
    <property type="entry name" value="PERIPLASMIC BINDING COMPONENT OF ABC TRANSPORTER"/>
    <property type="match status" value="1"/>
</dbReference>
<dbReference type="InterPro" id="IPR030678">
    <property type="entry name" value="Peptide/Ni-bd"/>
</dbReference>
<keyword evidence="4" id="KW-1185">Reference proteome</keyword>
<gene>
    <name evidence="3" type="ORF">ACFQZU_18355</name>
</gene>
<accession>A0ABW3BIS0</accession>
<dbReference type="CDD" id="cd08509">
    <property type="entry name" value="PBP2_TmCBP_oligosaccharides_like"/>
    <property type="match status" value="1"/>
</dbReference>
<reference evidence="4" key="1">
    <citation type="journal article" date="2019" name="Int. J. Syst. Evol. Microbiol.">
        <title>The Global Catalogue of Microorganisms (GCM) 10K type strain sequencing project: providing services to taxonomists for standard genome sequencing and annotation.</title>
        <authorList>
            <consortium name="The Broad Institute Genomics Platform"/>
            <consortium name="The Broad Institute Genome Sequencing Center for Infectious Disease"/>
            <person name="Wu L."/>
            <person name="Ma J."/>
        </authorList>
    </citation>
    <scope>NUCLEOTIDE SEQUENCE [LARGE SCALE GENOMIC DNA]</scope>
    <source>
        <strain evidence="4">CCUG 63369</strain>
    </source>
</reference>
<evidence type="ECO:0000259" key="2">
    <source>
        <dbReference type="Pfam" id="PF00496"/>
    </source>
</evidence>
<feature type="chain" id="PRO_5047501698" evidence="1">
    <location>
        <begin position="22"/>
        <end position="572"/>
    </location>
</feature>
<dbReference type="PROSITE" id="PS51257">
    <property type="entry name" value="PROKAR_LIPOPROTEIN"/>
    <property type="match status" value="1"/>
</dbReference>
<evidence type="ECO:0000313" key="3">
    <source>
        <dbReference type="EMBL" id="MFD0803268.1"/>
    </source>
</evidence>
<name>A0ABW3BIS0_9ACTN</name>